<gene>
    <name evidence="5" type="ORF">OE88DRAFT_1648431</name>
</gene>
<evidence type="ECO:0000256" key="2">
    <source>
        <dbReference type="ARBA" id="ARBA00023163"/>
    </source>
</evidence>
<dbReference type="STRING" id="5364.A0A5C3MPJ8"/>
<protein>
    <recommendedName>
        <fullName evidence="7">WD40 repeat-like protein</fullName>
    </recommendedName>
</protein>
<dbReference type="GO" id="GO:0006383">
    <property type="term" value="P:transcription by RNA polymerase III"/>
    <property type="evidence" value="ECO:0007669"/>
    <property type="project" value="TreeGrafter"/>
</dbReference>
<evidence type="ECO:0000313" key="5">
    <source>
        <dbReference type="EMBL" id="TFK46673.1"/>
    </source>
</evidence>
<dbReference type="SUPFAM" id="SSF50978">
    <property type="entry name" value="WD40 repeat-like"/>
    <property type="match status" value="1"/>
</dbReference>
<sequence>MTRQLRQRKSQVNYAALIELEGDEAQRAQVLEELEQDSGSDFAPEIAVQAVAEDEDDDMDADADADELDEEDEKDESLPPEIPKPKRPKGKGKDTAAKSTTGQRQRGTVELAPGLSRPSNKQMHALPMPSGNHRHRATPIYWRQGKVERLLSSPKLFCAPRIVAANSSTAHPAIASRIGKAWGYNVGSGPLWDMMEDRAWFKEAITDAETEYREASRRPKVYRNLNMPTGLDILTREQASPYLPSDVVTTEEGSLKPPPSVPCFFGLLGKQTRRELSMFDTLRISEHIPRSKSLVFNAGAPVWGLDWCPLHPDDRPSRNNKQYLAVGPFPSRSHSPDIGAKAARPSHACIQIWSLSPSSEDVEMSNADGKADETGTDDPGRMKCELVVCIESGPAHELKWCPLPANDGPQQNDMTVRKLGLLAGVFDDGSLSIYAVPDPDDIQSDGDGAHPKLELQETSCMTLDWANSEIIAVGCTNGSIAVYNIAEAINNGTQSNILPIYYMSVHQSAVRGLAWVRAPPASASGTPLTSEDPTVLASGGYDGLECFTDTRDPHGNVFNRTRDVINCLANSVYAGGAITIDHENTVKVFQTTPTMLGRGHTFIEPGGPVWSVGVSDYHPQLAVGCADGACSTTNSLRPTRKGGAVPFFVYKIYQMDYSRKTGEYRMLENFLPQETQDRPSATRAKKQGKTVEIMPVGTGAWPAEVGVHRTAWNSGNGLANAPLLASATASGLCRVDWLLGRWMKDKVPYGGVDAMRATAEMDSEEEDED</sequence>
<comment type="subcellular location">
    <subcellularLocation>
        <location evidence="1">Nucleus</location>
    </subcellularLocation>
</comment>
<feature type="compositionally biased region" description="Polar residues" evidence="4">
    <location>
        <begin position="97"/>
        <end position="106"/>
    </location>
</feature>
<evidence type="ECO:0008006" key="7">
    <source>
        <dbReference type="Google" id="ProtNLM"/>
    </source>
</evidence>
<name>A0A5C3MPJ8_9AGAM</name>
<dbReference type="OrthoDB" id="4703at2759"/>
<organism evidence="5 6">
    <name type="scientific">Heliocybe sulcata</name>
    <dbReference type="NCBI Taxonomy" id="5364"/>
    <lineage>
        <taxon>Eukaryota</taxon>
        <taxon>Fungi</taxon>
        <taxon>Dikarya</taxon>
        <taxon>Basidiomycota</taxon>
        <taxon>Agaricomycotina</taxon>
        <taxon>Agaricomycetes</taxon>
        <taxon>Gloeophyllales</taxon>
        <taxon>Gloeophyllaceae</taxon>
        <taxon>Heliocybe</taxon>
    </lineage>
</organism>
<dbReference type="InterPro" id="IPR001680">
    <property type="entry name" value="WD40_rpt"/>
</dbReference>
<evidence type="ECO:0000256" key="3">
    <source>
        <dbReference type="ARBA" id="ARBA00023242"/>
    </source>
</evidence>
<keyword evidence="2" id="KW-0804">Transcription</keyword>
<keyword evidence="6" id="KW-1185">Reference proteome</keyword>
<accession>A0A5C3MPJ8</accession>
<feature type="region of interest" description="Disordered" evidence="4">
    <location>
        <begin position="33"/>
        <end position="134"/>
    </location>
</feature>
<dbReference type="InterPro" id="IPR036322">
    <property type="entry name" value="WD40_repeat_dom_sf"/>
</dbReference>
<dbReference type="GO" id="GO:0005634">
    <property type="term" value="C:nucleus"/>
    <property type="evidence" value="ECO:0007669"/>
    <property type="project" value="UniProtKB-SubCell"/>
</dbReference>
<proteinExistence type="predicted"/>
<dbReference type="Proteomes" id="UP000305948">
    <property type="component" value="Unassembled WGS sequence"/>
</dbReference>
<dbReference type="SMART" id="SM00320">
    <property type="entry name" value="WD40"/>
    <property type="match status" value="3"/>
</dbReference>
<dbReference type="Gene3D" id="2.130.10.10">
    <property type="entry name" value="YVTN repeat-like/Quinoprotein amine dehydrogenase"/>
    <property type="match status" value="1"/>
</dbReference>
<dbReference type="InterPro" id="IPR052416">
    <property type="entry name" value="GTF3C_component"/>
</dbReference>
<feature type="compositionally biased region" description="Acidic residues" evidence="4">
    <location>
        <begin position="52"/>
        <end position="75"/>
    </location>
</feature>
<dbReference type="EMBL" id="ML213528">
    <property type="protein sequence ID" value="TFK46673.1"/>
    <property type="molecule type" value="Genomic_DNA"/>
</dbReference>
<evidence type="ECO:0000256" key="1">
    <source>
        <dbReference type="ARBA" id="ARBA00004123"/>
    </source>
</evidence>
<dbReference type="AlphaFoldDB" id="A0A5C3MPJ8"/>
<reference evidence="5 6" key="1">
    <citation type="journal article" date="2019" name="Nat. Ecol. Evol.">
        <title>Megaphylogeny resolves global patterns of mushroom evolution.</title>
        <authorList>
            <person name="Varga T."/>
            <person name="Krizsan K."/>
            <person name="Foldi C."/>
            <person name="Dima B."/>
            <person name="Sanchez-Garcia M."/>
            <person name="Sanchez-Ramirez S."/>
            <person name="Szollosi G.J."/>
            <person name="Szarkandi J.G."/>
            <person name="Papp V."/>
            <person name="Albert L."/>
            <person name="Andreopoulos W."/>
            <person name="Angelini C."/>
            <person name="Antonin V."/>
            <person name="Barry K.W."/>
            <person name="Bougher N.L."/>
            <person name="Buchanan P."/>
            <person name="Buyck B."/>
            <person name="Bense V."/>
            <person name="Catcheside P."/>
            <person name="Chovatia M."/>
            <person name="Cooper J."/>
            <person name="Damon W."/>
            <person name="Desjardin D."/>
            <person name="Finy P."/>
            <person name="Geml J."/>
            <person name="Haridas S."/>
            <person name="Hughes K."/>
            <person name="Justo A."/>
            <person name="Karasinski D."/>
            <person name="Kautmanova I."/>
            <person name="Kiss B."/>
            <person name="Kocsube S."/>
            <person name="Kotiranta H."/>
            <person name="LaButti K.M."/>
            <person name="Lechner B.E."/>
            <person name="Liimatainen K."/>
            <person name="Lipzen A."/>
            <person name="Lukacs Z."/>
            <person name="Mihaltcheva S."/>
            <person name="Morgado L.N."/>
            <person name="Niskanen T."/>
            <person name="Noordeloos M.E."/>
            <person name="Ohm R.A."/>
            <person name="Ortiz-Santana B."/>
            <person name="Ovrebo C."/>
            <person name="Racz N."/>
            <person name="Riley R."/>
            <person name="Savchenko A."/>
            <person name="Shiryaev A."/>
            <person name="Soop K."/>
            <person name="Spirin V."/>
            <person name="Szebenyi C."/>
            <person name="Tomsovsky M."/>
            <person name="Tulloss R.E."/>
            <person name="Uehling J."/>
            <person name="Grigoriev I.V."/>
            <person name="Vagvolgyi C."/>
            <person name="Papp T."/>
            <person name="Martin F.M."/>
            <person name="Miettinen O."/>
            <person name="Hibbett D.S."/>
            <person name="Nagy L.G."/>
        </authorList>
    </citation>
    <scope>NUCLEOTIDE SEQUENCE [LARGE SCALE GENOMIC DNA]</scope>
    <source>
        <strain evidence="5 6">OMC1185</strain>
    </source>
</reference>
<dbReference type="PANTHER" id="PTHR15052">
    <property type="entry name" value="RNA POLYMERASE III TRANSCRIPTION INITIATION FACTOR COMPLEX SUBUNIT"/>
    <property type="match status" value="1"/>
</dbReference>
<dbReference type="PANTHER" id="PTHR15052:SF2">
    <property type="entry name" value="GENERAL TRANSCRIPTION FACTOR 3C POLYPEPTIDE 2"/>
    <property type="match status" value="1"/>
</dbReference>
<evidence type="ECO:0000256" key="4">
    <source>
        <dbReference type="SAM" id="MobiDB-lite"/>
    </source>
</evidence>
<dbReference type="InterPro" id="IPR015943">
    <property type="entry name" value="WD40/YVTN_repeat-like_dom_sf"/>
</dbReference>
<dbReference type="GO" id="GO:0000127">
    <property type="term" value="C:transcription factor TFIIIC complex"/>
    <property type="evidence" value="ECO:0007669"/>
    <property type="project" value="TreeGrafter"/>
</dbReference>
<keyword evidence="3" id="KW-0539">Nucleus</keyword>
<evidence type="ECO:0000313" key="6">
    <source>
        <dbReference type="Proteomes" id="UP000305948"/>
    </source>
</evidence>